<protein>
    <submittedName>
        <fullName evidence="1">Uncharacterized protein</fullName>
    </submittedName>
</protein>
<comment type="caution">
    <text evidence="1">The sequence shown here is derived from an EMBL/GenBank/DDBJ whole genome shotgun (WGS) entry which is preliminary data.</text>
</comment>
<keyword evidence="2" id="KW-1185">Reference proteome</keyword>
<dbReference type="Proteomes" id="UP001526430">
    <property type="component" value="Unassembled WGS sequence"/>
</dbReference>
<organism evidence="1 2">
    <name type="scientific">Sabulicella glaciei</name>
    <dbReference type="NCBI Taxonomy" id="2984948"/>
    <lineage>
        <taxon>Bacteria</taxon>
        <taxon>Pseudomonadati</taxon>
        <taxon>Pseudomonadota</taxon>
        <taxon>Alphaproteobacteria</taxon>
        <taxon>Acetobacterales</taxon>
        <taxon>Acetobacteraceae</taxon>
        <taxon>Sabulicella</taxon>
    </lineage>
</organism>
<sequence>MFDSVRRGYSALEKSSPEEIAAYFEAVDSGAVRGHINNIKGILFEQEYVEALEAAGTHAAMFEATNHPVTDIMVFGGLNDVSEIQLKATDSVSYVTSAVNEHPEILFAVTSEVATKIGDAVVVNTGIENSALEQAIEEALFAEAVNPFSALSALRFLIGIPF</sequence>
<dbReference type="EMBL" id="JAPFQI010000019">
    <property type="protein sequence ID" value="MCW8087657.1"/>
    <property type="molecule type" value="Genomic_DNA"/>
</dbReference>
<evidence type="ECO:0000313" key="1">
    <source>
        <dbReference type="EMBL" id="MCW8087657.1"/>
    </source>
</evidence>
<reference evidence="1 2" key="1">
    <citation type="submission" date="2022-10" db="EMBL/GenBank/DDBJ databases">
        <title>Roseococcus glaciei nov., sp. nov., isolated from glacier.</title>
        <authorList>
            <person name="Liu Q."/>
            <person name="Xin Y.-H."/>
        </authorList>
    </citation>
    <scope>NUCLEOTIDE SEQUENCE [LARGE SCALE GENOMIC DNA]</scope>
    <source>
        <strain evidence="1 2">MDT2-1-1</strain>
    </source>
</reference>
<accession>A0ABT3NZR2</accession>
<gene>
    <name evidence="1" type="ORF">OF850_18700</name>
</gene>
<evidence type="ECO:0000313" key="2">
    <source>
        <dbReference type="Proteomes" id="UP001526430"/>
    </source>
</evidence>
<name>A0ABT3NZR2_9PROT</name>
<proteinExistence type="predicted"/>